<dbReference type="InterPro" id="IPR038050">
    <property type="entry name" value="Neuro_actylchol_rec"/>
</dbReference>
<evidence type="ECO:0000313" key="3">
    <source>
        <dbReference type="EMBL" id="VDD86971.1"/>
    </source>
</evidence>
<dbReference type="InterPro" id="IPR006029">
    <property type="entry name" value="Neurotrans-gated_channel_TM"/>
</dbReference>
<name>A0A0N4UXX3_ENTVE</name>
<proteinExistence type="predicted"/>
<dbReference type="CDD" id="cd19049">
    <property type="entry name" value="LGIC_TM_anion"/>
    <property type="match status" value="1"/>
</dbReference>
<dbReference type="STRING" id="51028.A0A0N4UXX3"/>
<dbReference type="EMBL" id="UXUI01007321">
    <property type="protein sequence ID" value="VDD86971.1"/>
    <property type="molecule type" value="Genomic_DNA"/>
</dbReference>
<dbReference type="AlphaFoldDB" id="A0A0N4UXX3"/>
<feature type="transmembrane region" description="Helical" evidence="1">
    <location>
        <begin position="132"/>
        <end position="154"/>
    </location>
</feature>
<protein>
    <submittedName>
        <fullName evidence="5">Neur_chan_memb domain-containing protein</fullName>
    </submittedName>
</protein>
<organism evidence="5">
    <name type="scientific">Enterobius vermicularis</name>
    <name type="common">Human pinworm</name>
    <dbReference type="NCBI Taxonomy" id="51028"/>
    <lineage>
        <taxon>Eukaryota</taxon>
        <taxon>Metazoa</taxon>
        <taxon>Ecdysozoa</taxon>
        <taxon>Nematoda</taxon>
        <taxon>Chromadorea</taxon>
        <taxon>Rhabditida</taxon>
        <taxon>Spirurina</taxon>
        <taxon>Oxyuridomorpha</taxon>
        <taxon>Oxyuroidea</taxon>
        <taxon>Oxyuridae</taxon>
        <taxon>Enterobius</taxon>
    </lineage>
</organism>
<feature type="transmembrane region" description="Helical" evidence="1">
    <location>
        <begin position="68"/>
        <end position="91"/>
    </location>
</feature>
<gene>
    <name evidence="3" type="ORF">EVEC_LOCUS2114</name>
</gene>
<keyword evidence="1" id="KW-1133">Transmembrane helix</keyword>
<keyword evidence="4" id="KW-1185">Reference proteome</keyword>
<keyword evidence="1" id="KW-0812">Transmembrane</keyword>
<dbReference type="InterPro" id="IPR036719">
    <property type="entry name" value="Neuro-gated_channel_TM_sf"/>
</dbReference>
<dbReference type="SUPFAM" id="SSF90112">
    <property type="entry name" value="Neurotransmitter-gated ion-channel transmembrane pore"/>
    <property type="match status" value="1"/>
</dbReference>
<dbReference type="Gene3D" id="1.20.58.390">
    <property type="entry name" value="Neurotransmitter-gated ion-channel transmembrane domain"/>
    <property type="match status" value="1"/>
</dbReference>
<keyword evidence="1" id="KW-0472">Membrane</keyword>
<reference evidence="5" key="1">
    <citation type="submission" date="2017-02" db="UniProtKB">
        <authorList>
            <consortium name="WormBaseParasite"/>
        </authorList>
    </citation>
    <scope>IDENTIFICATION</scope>
</reference>
<dbReference type="PRINTS" id="PR00253">
    <property type="entry name" value="GABAARECEPTR"/>
</dbReference>
<reference evidence="3 4" key="2">
    <citation type="submission" date="2018-10" db="EMBL/GenBank/DDBJ databases">
        <authorList>
            <consortium name="Pathogen Informatics"/>
        </authorList>
    </citation>
    <scope>NUCLEOTIDE SEQUENCE [LARGE SCALE GENOMIC DNA]</scope>
</reference>
<evidence type="ECO:0000313" key="4">
    <source>
        <dbReference type="Proteomes" id="UP000274131"/>
    </source>
</evidence>
<dbReference type="InterPro" id="IPR006201">
    <property type="entry name" value="Neur_channel"/>
</dbReference>
<evidence type="ECO:0000313" key="5">
    <source>
        <dbReference type="WBParaSite" id="EVEC_0000240601-mRNA-1"/>
    </source>
</evidence>
<dbReference type="PANTHER" id="PTHR18945">
    <property type="entry name" value="NEUROTRANSMITTER GATED ION CHANNEL"/>
    <property type="match status" value="1"/>
</dbReference>
<dbReference type="WBParaSite" id="EVEC_0000240601-mRNA-1">
    <property type="protein sequence ID" value="EVEC_0000240601-mRNA-1"/>
    <property type="gene ID" value="EVEC_0000240601"/>
</dbReference>
<evidence type="ECO:0000259" key="2">
    <source>
        <dbReference type="Pfam" id="PF02932"/>
    </source>
</evidence>
<dbReference type="GO" id="GO:0004888">
    <property type="term" value="F:transmembrane signaling receptor activity"/>
    <property type="evidence" value="ECO:0007669"/>
    <property type="project" value="InterPro"/>
</dbReference>
<dbReference type="OrthoDB" id="8890589at2759"/>
<sequence length="236" mass="26667">GFTKNDIHYHWCELTQPNCSEPIRIAVDNITLPNYRLGPVCLNKTIATTTSGVYSRLRLQITLDRDSAFAVIQIYLPASMVVILTWISFWISSDSAPSRTTIGTMTVLTETHLLIGTNKRLPPVSYIKAVDVYLGGCYFFVVMVLIEYACVAYCRKKNEDMQKKNLSNQKTGNHPSQTPDLLRDTPANICTCQKAPRYSLARIIGNRPNKTCLKHSRIDYYSRFAFPAAVSEHRPV</sequence>
<dbReference type="Proteomes" id="UP000274131">
    <property type="component" value="Unassembled WGS sequence"/>
</dbReference>
<dbReference type="InterPro" id="IPR006028">
    <property type="entry name" value="GABAA/Glycine_rcpt"/>
</dbReference>
<dbReference type="GO" id="GO:0016020">
    <property type="term" value="C:membrane"/>
    <property type="evidence" value="ECO:0007669"/>
    <property type="project" value="InterPro"/>
</dbReference>
<evidence type="ECO:0000256" key="1">
    <source>
        <dbReference type="SAM" id="Phobius"/>
    </source>
</evidence>
<accession>A0A0N4UXX3</accession>
<dbReference type="GO" id="GO:0005230">
    <property type="term" value="F:extracellular ligand-gated monoatomic ion channel activity"/>
    <property type="evidence" value="ECO:0007669"/>
    <property type="project" value="UniProtKB-ARBA"/>
</dbReference>
<dbReference type="Pfam" id="PF02932">
    <property type="entry name" value="Neur_chan_memb"/>
    <property type="match status" value="1"/>
</dbReference>
<feature type="domain" description="Neurotransmitter-gated ion-channel transmembrane" evidence="2">
    <location>
        <begin position="74"/>
        <end position="170"/>
    </location>
</feature>